<dbReference type="PANTHER" id="PTHR10302:SF23">
    <property type="entry name" value="PROTEIN OSB4, CHLOROPLASTIC"/>
    <property type="match status" value="1"/>
</dbReference>
<dbReference type="AlphaFoldDB" id="A0A2P5ELL6"/>
<dbReference type="OrthoDB" id="669963at2759"/>
<dbReference type="EMBL" id="JXTC01000133">
    <property type="protein sequence ID" value="PON86375.1"/>
    <property type="molecule type" value="Genomic_DNA"/>
</dbReference>
<evidence type="ECO:0000256" key="1">
    <source>
        <dbReference type="ARBA" id="ARBA00023125"/>
    </source>
</evidence>
<dbReference type="SUPFAM" id="SSF50249">
    <property type="entry name" value="Nucleic acid-binding proteins"/>
    <property type="match status" value="1"/>
</dbReference>
<protein>
    <submittedName>
        <fullName evidence="4">Single-stranded DNA-binding protein</fullName>
    </submittedName>
</protein>
<comment type="caution">
    <text evidence="4">The sequence shown here is derived from an EMBL/GenBank/DDBJ whole genome shotgun (WGS) entry which is preliminary data.</text>
</comment>
<feature type="compositionally biased region" description="Low complexity" evidence="3">
    <location>
        <begin position="41"/>
        <end position="57"/>
    </location>
</feature>
<feature type="compositionally biased region" description="Low complexity" evidence="3">
    <location>
        <begin position="87"/>
        <end position="97"/>
    </location>
</feature>
<dbReference type="FunCoup" id="A0A2P5ELL6">
    <property type="interactions" value="1024"/>
</dbReference>
<evidence type="ECO:0000256" key="2">
    <source>
        <dbReference type="PROSITE-ProRule" id="PRU00252"/>
    </source>
</evidence>
<dbReference type="Proteomes" id="UP000237000">
    <property type="component" value="Unassembled WGS sequence"/>
</dbReference>
<organism evidence="4 5">
    <name type="scientific">Trema orientale</name>
    <name type="common">Charcoal tree</name>
    <name type="synonym">Celtis orientalis</name>
    <dbReference type="NCBI Taxonomy" id="63057"/>
    <lineage>
        <taxon>Eukaryota</taxon>
        <taxon>Viridiplantae</taxon>
        <taxon>Streptophyta</taxon>
        <taxon>Embryophyta</taxon>
        <taxon>Tracheophyta</taxon>
        <taxon>Spermatophyta</taxon>
        <taxon>Magnoliopsida</taxon>
        <taxon>eudicotyledons</taxon>
        <taxon>Gunneridae</taxon>
        <taxon>Pentapetalae</taxon>
        <taxon>rosids</taxon>
        <taxon>fabids</taxon>
        <taxon>Rosales</taxon>
        <taxon>Cannabaceae</taxon>
        <taxon>Trema</taxon>
    </lineage>
</organism>
<dbReference type="InterPro" id="IPR000424">
    <property type="entry name" value="Primosome_PriB/ssb"/>
</dbReference>
<keyword evidence="1 2" id="KW-0238">DNA-binding</keyword>
<dbReference type="STRING" id="63057.A0A2P5ELL6"/>
<sequence>MSSICRRLISQMATCPTKRLVISYSYSSTKAKPKPKPKPKPTGTNSSSSSSSTTTTAAGGGGGTTSQTSPHSPSWNVLLPAGEPKPARSSAPAPARPGEIPFQAKVSNSVHLIGYVHAAVQFETSANGSSWAATVITQQNPSSSDDSSDDALPLWVPTVFEGDLAHIAASHLKVNDRVYVAGKLSASLPHLSYNQFQASVQVIVHDLNFVEESVQNKKIPTFSEPEKETSFIKEIEKGMLKHSDHVKKDGDAFLSSWMDLLDNPKEWLDFRDKKLNGSVKPKYPDFKRKDGSCALWLNSAPEQVLNKLAGPENDVQIKKSNEVNQFKDGDSALNSWNDLIDNPKKWWDYRNSKLNGVVNPKHPDFKYKDGSHALWLSSAPQWVSSKLEGLDFDVPIPKSKDVNGSKGDELWKDLLKNPNKWWDNRVDKRNERAPDFKHKESNEVLWLSNSPTWVLSKLPPPRSKPDVAKGTWNTQQS</sequence>
<evidence type="ECO:0000256" key="3">
    <source>
        <dbReference type="SAM" id="MobiDB-lite"/>
    </source>
</evidence>
<feature type="region of interest" description="Disordered" evidence="3">
    <location>
        <begin position="26"/>
        <end position="98"/>
    </location>
</feature>
<dbReference type="GO" id="GO:0006264">
    <property type="term" value="P:mitochondrial DNA replication"/>
    <property type="evidence" value="ECO:0007669"/>
    <property type="project" value="TreeGrafter"/>
</dbReference>
<keyword evidence="5" id="KW-1185">Reference proteome</keyword>
<name>A0A2P5ELL6_TREOI</name>
<dbReference type="InParanoid" id="A0A2P5ELL6"/>
<feature type="region of interest" description="Disordered" evidence="3">
    <location>
        <begin position="455"/>
        <end position="477"/>
    </location>
</feature>
<dbReference type="PROSITE" id="PS50935">
    <property type="entry name" value="SSB"/>
    <property type="match status" value="1"/>
</dbReference>
<evidence type="ECO:0000313" key="5">
    <source>
        <dbReference type="Proteomes" id="UP000237000"/>
    </source>
</evidence>
<reference evidence="5" key="1">
    <citation type="submission" date="2016-06" db="EMBL/GenBank/DDBJ databases">
        <title>Parallel loss of symbiosis genes in relatives of nitrogen-fixing non-legume Parasponia.</title>
        <authorList>
            <person name="Van Velzen R."/>
            <person name="Holmer R."/>
            <person name="Bu F."/>
            <person name="Rutten L."/>
            <person name="Van Zeijl A."/>
            <person name="Liu W."/>
            <person name="Santuari L."/>
            <person name="Cao Q."/>
            <person name="Sharma T."/>
            <person name="Shen D."/>
            <person name="Roswanjaya Y."/>
            <person name="Wardhani T."/>
            <person name="Kalhor M.S."/>
            <person name="Jansen J."/>
            <person name="Van den Hoogen J."/>
            <person name="Gungor B."/>
            <person name="Hartog M."/>
            <person name="Hontelez J."/>
            <person name="Verver J."/>
            <person name="Yang W.-C."/>
            <person name="Schijlen E."/>
            <person name="Repin R."/>
            <person name="Schilthuizen M."/>
            <person name="Schranz E."/>
            <person name="Heidstra R."/>
            <person name="Miyata K."/>
            <person name="Fedorova E."/>
            <person name="Kohlen W."/>
            <person name="Bisseling T."/>
            <person name="Smit S."/>
            <person name="Geurts R."/>
        </authorList>
    </citation>
    <scope>NUCLEOTIDE SEQUENCE [LARGE SCALE GENOMIC DNA]</scope>
    <source>
        <strain evidence="5">cv. RG33-2</strain>
    </source>
</reference>
<evidence type="ECO:0000313" key="4">
    <source>
        <dbReference type="EMBL" id="PON86375.1"/>
    </source>
</evidence>
<accession>A0A2P5ELL6</accession>
<proteinExistence type="predicted"/>
<gene>
    <name evidence="4" type="ORF">TorRG33x02_178270</name>
</gene>
<dbReference type="InterPro" id="IPR012340">
    <property type="entry name" value="NA-bd_OB-fold"/>
</dbReference>
<dbReference type="GO" id="GO:0042645">
    <property type="term" value="C:mitochondrial nucleoid"/>
    <property type="evidence" value="ECO:0007669"/>
    <property type="project" value="TreeGrafter"/>
</dbReference>
<feature type="compositionally biased region" description="Low complexity" evidence="3">
    <location>
        <begin position="65"/>
        <end position="74"/>
    </location>
</feature>
<dbReference type="InterPro" id="IPR011344">
    <property type="entry name" value="ssDNA-bd"/>
</dbReference>
<dbReference type="Gene3D" id="2.40.50.140">
    <property type="entry name" value="Nucleic acid-binding proteins"/>
    <property type="match status" value="1"/>
</dbReference>
<dbReference type="Pfam" id="PF00436">
    <property type="entry name" value="SSB"/>
    <property type="match status" value="1"/>
</dbReference>
<dbReference type="PANTHER" id="PTHR10302">
    <property type="entry name" value="SINGLE-STRANDED DNA-BINDING PROTEIN"/>
    <property type="match status" value="1"/>
</dbReference>
<dbReference type="GO" id="GO:0003697">
    <property type="term" value="F:single-stranded DNA binding"/>
    <property type="evidence" value="ECO:0007669"/>
    <property type="project" value="InterPro"/>
</dbReference>